<dbReference type="PANTHER" id="PTHR31297">
    <property type="entry name" value="GLUCAN ENDO-1,6-BETA-GLUCOSIDASE B"/>
    <property type="match status" value="1"/>
</dbReference>
<dbReference type="GO" id="GO:0005576">
    <property type="term" value="C:extracellular region"/>
    <property type="evidence" value="ECO:0007669"/>
    <property type="project" value="TreeGrafter"/>
</dbReference>
<dbReference type="InterPro" id="IPR017853">
    <property type="entry name" value="GH"/>
</dbReference>
<dbReference type="RefSeq" id="WP_267301722.1">
    <property type="nucleotide sequence ID" value="NZ_JAOQJZ010000014.1"/>
</dbReference>
<organism evidence="9 10">
    <name type="scientific">Hominimerdicola aceti</name>
    <dbReference type="NCBI Taxonomy" id="2981726"/>
    <lineage>
        <taxon>Bacteria</taxon>
        <taxon>Bacillati</taxon>
        <taxon>Bacillota</taxon>
        <taxon>Clostridia</taxon>
        <taxon>Eubacteriales</taxon>
        <taxon>Oscillospiraceae</taxon>
        <taxon>Hominimerdicola</taxon>
    </lineage>
</organism>
<evidence type="ECO:0000256" key="5">
    <source>
        <dbReference type="ARBA" id="ARBA00023295"/>
    </source>
</evidence>
<keyword evidence="5 7" id="KW-0326">Glycosidase</keyword>
<dbReference type="SUPFAM" id="SSF51445">
    <property type="entry name" value="(Trans)glycosidases"/>
    <property type="match status" value="1"/>
</dbReference>
<dbReference type="Pfam" id="PF00150">
    <property type="entry name" value="Cellulase"/>
    <property type="match status" value="1"/>
</dbReference>
<evidence type="ECO:0000256" key="7">
    <source>
        <dbReference type="RuleBase" id="RU361153"/>
    </source>
</evidence>
<keyword evidence="3" id="KW-0136">Cellulose degradation</keyword>
<dbReference type="InterPro" id="IPR001547">
    <property type="entry name" value="Glyco_hydro_5"/>
</dbReference>
<evidence type="ECO:0000256" key="1">
    <source>
        <dbReference type="ARBA" id="ARBA00005641"/>
    </source>
</evidence>
<evidence type="ECO:0000259" key="8">
    <source>
        <dbReference type="Pfam" id="PF00150"/>
    </source>
</evidence>
<dbReference type="InterPro" id="IPR050386">
    <property type="entry name" value="Glycosyl_hydrolase_5"/>
</dbReference>
<dbReference type="PANTHER" id="PTHR31297:SF41">
    <property type="entry name" value="ENDOGLUCANASE, PUTATIVE (AFU_ORTHOLOGUE AFUA_5G01830)-RELATED"/>
    <property type="match status" value="1"/>
</dbReference>
<evidence type="ECO:0000256" key="4">
    <source>
        <dbReference type="ARBA" id="ARBA00023277"/>
    </source>
</evidence>
<feature type="domain" description="Glycoside hydrolase family 5" evidence="8">
    <location>
        <begin position="29"/>
        <end position="318"/>
    </location>
</feature>
<evidence type="ECO:0000313" key="10">
    <source>
        <dbReference type="Proteomes" id="UP001208131"/>
    </source>
</evidence>
<accession>A0AAE3LNE5</accession>
<comment type="similarity">
    <text evidence="1 7">Belongs to the glycosyl hydrolase 5 (cellulase A) family.</text>
</comment>
<dbReference type="GO" id="GO:0009986">
    <property type="term" value="C:cell surface"/>
    <property type="evidence" value="ECO:0007669"/>
    <property type="project" value="TreeGrafter"/>
</dbReference>
<gene>
    <name evidence="9" type="ORF">OCV57_11900</name>
</gene>
<protein>
    <submittedName>
        <fullName evidence="9">Glycoside hydrolase family 5 protein</fullName>
    </submittedName>
</protein>
<evidence type="ECO:0000313" key="9">
    <source>
        <dbReference type="EMBL" id="MCU6706621.1"/>
    </source>
</evidence>
<keyword evidence="6" id="KW-0624">Polysaccharide degradation</keyword>
<name>A0AAE3LNE5_9FIRM</name>
<dbReference type="Gene3D" id="3.20.20.80">
    <property type="entry name" value="Glycosidases"/>
    <property type="match status" value="1"/>
</dbReference>
<keyword evidence="2 7" id="KW-0378">Hydrolase</keyword>
<evidence type="ECO:0000256" key="2">
    <source>
        <dbReference type="ARBA" id="ARBA00022801"/>
    </source>
</evidence>
<sequence>MRRFNGYMHGIDIGGWLSQCDYSKEHLDNFITEEDIKRIKGWGCDHVRVPVDYNIFQDENGFIESGFDYVQKCIDWCGNNGINMILDLHKTMGFFFDKAQAESGFFDNAELQQKFYDLWEEFAKRFSKYSDRVSFELLNEVTDPKFSKKWNAIVENAIKLIRKYSSDINIIVGSYWNNSIDSMKDLDKPYDEHIVYTFHCYDPFLFTHQAAYWVDEMPRDFRIDYPGSVPKYRTEIKRLGLEYMQTYEEVKTEKFTPDYFMGRFAEAVRVAEERNVPMYCGEYGVINLASAENTLNWYKDISSAFEKCSIGRAAWSYKGVDYSFIDGHLDSVLDELVKYL</sequence>
<evidence type="ECO:0000256" key="3">
    <source>
        <dbReference type="ARBA" id="ARBA00023001"/>
    </source>
</evidence>
<dbReference type="EMBL" id="JAOQJZ010000014">
    <property type="protein sequence ID" value="MCU6706621.1"/>
    <property type="molecule type" value="Genomic_DNA"/>
</dbReference>
<dbReference type="Proteomes" id="UP001208131">
    <property type="component" value="Unassembled WGS sequence"/>
</dbReference>
<keyword evidence="4" id="KW-0119">Carbohydrate metabolism</keyword>
<keyword evidence="10" id="KW-1185">Reference proteome</keyword>
<evidence type="ECO:0000256" key="6">
    <source>
        <dbReference type="ARBA" id="ARBA00023326"/>
    </source>
</evidence>
<dbReference type="AlphaFoldDB" id="A0AAE3LNE5"/>
<proteinExistence type="inferred from homology"/>
<dbReference type="GO" id="GO:0008422">
    <property type="term" value="F:beta-glucosidase activity"/>
    <property type="evidence" value="ECO:0007669"/>
    <property type="project" value="TreeGrafter"/>
</dbReference>
<reference evidence="9 10" key="1">
    <citation type="journal article" date="2021" name="ISME Commun">
        <title>Automated analysis of genomic sequences facilitates high-throughput and comprehensive description of bacteria.</title>
        <authorList>
            <person name="Hitch T.C.A."/>
        </authorList>
    </citation>
    <scope>NUCLEOTIDE SEQUENCE [LARGE SCALE GENOMIC DNA]</scope>
    <source>
        <strain evidence="9 10">Sanger_31</strain>
    </source>
</reference>
<comment type="caution">
    <text evidence="9">The sequence shown here is derived from an EMBL/GenBank/DDBJ whole genome shotgun (WGS) entry which is preliminary data.</text>
</comment>
<dbReference type="GO" id="GO:0030245">
    <property type="term" value="P:cellulose catabolic process"/>
    <property type="evidence" value="ECO:0007669"/>
    <property type="project" value="UniProtKB-KW"/>
</dbReference>